<evidence type="ECO:0000256" key="1">
    <source>
        <dbReference type="SAM" id="MobiDB-lite"/>
    </source>
</evidence>
<accession>A0ABQ4FES3</accession>
<comment type="caution">
    <text evidence="2">The sequence shown here is derived from an EMBL/GenBank/DDBJ whole genome shotgun (WGS) entry which is preliminary data.</text>
</comment>
<evidence type="ECO:0000313" key="2">
    <source>
        <dbReference type="EMBL" id="GIH33320.1"/>
    </source>
</evidence>
<dbReference type="Proteomes" id="UP000651728">
    <property type="component" value="Unassembled WGS sequence"/>
</dbReference>
<evidence type="ECO:0000313" key="3">
    <source>
        <dbReference type="Proteomes" id="UP000651728"/>
    </source>
</evidence>
<organism evidence="2 3">
    <name type="scientific">Microbispora amethystogenes</name>
    <dbReference type="NCBI Taxonomy" id="1427754"/>
    <lineage>
        <taxon>Bacteria</taxon>
        <taxon>Bacillati</taxon>
        <taxon>Actinomycetota</taxon>
        <taxon>Actinomycetes</taxon>
        <taxon>Streptosporangiales</taxon>
        <taxon>Streptosporangiaceae</taxon>
        <taxon>Microbispora</taxon>
    </lineage>
</organism>
<dbReference type="EMBL" id="BOOB01000024">
    <property type="protein sequence ID" value="GIH33320.1"/>
    <property type="molecule type" value="Genomic_DNA"/>
</dbReference>
<feature type="region of interest" description="Disordered" evidence="1">
    <location>
        <begin position="1"/>
        <end position="27"/>
    </location>
</feature>
<sequence>MTILNTGPRRLPRPQDDDENREAATGPVVRRAVREALREEFTGAVDDVRLADIDGMVHIYVCIRPTASARPELIRATAREAYRRAVHGGPVVAHVAAPGAGQGRR</sequence>
<protein>
    <recommendedName>
        <fullName evidence="4">Ribosome-binding factor A</fullName>
    </recommendedName>
</protein>
<keyword evidence="3" id="KW-1185">Reference proteome</keyword>
<gene>
    <name evidence="2" type="ORF">Mam01_34840</name>
</gene>
<dbReference type="RefSeq" id="WP_204286339.1">
    <property type="nucleotide sequence ID" value="NZ_BAABEJ010000013.1"/>
</dbReference>
<reference evidence="2 3" key="1">
    <citation type="submission" date="2021-01" db="EMBL/GenBank/DDBJ databases">
        <title>Whole genome shotgun sequence of Microbispora amethystogenes NBRC 101907.</title>
        <authorList>
            <person name="Komaki H."/>
            <person name="Tamura T."/>
        </authorList>
    </citation>
    <scope>NUCLEOTIDE SEQUENCE [LARGE SCALE GENOMIC DNA]</scope>
    <source>
        <strain evidence="2 3">NBRC 101907</strain>
    </source>
</reference>
<name>A0ABQ4FES3_9ACTN</name>
<proteinExistence type="predicted"/>
<evidence type="ECO:0008006" key="4">
    <source>
        <dbReference type="Google" id="ProtNLM"/>
    </source>
</evidence>